<evidence type="ECO:0000256" key="2">
    <source>
        <dbReference type="SAM" id="SignalP"/>
    </source>
</evidence>
<feature type="chain" id="PRO_5025459523" description="Secreted protein" evidence="2">
    <location>
        <begin position="24"/>
        <end position="144"/>
    </location>
</feature>
<keyword evidence="2" id="KW-0732">Signal</keyword>
<feature type="signal peptide" evidence="2">
    <location>
        <begin position="1"/>
        <end position="23"/>
    </location>
</feature>
<proteinExistence type="predicted"/>
<name>A0A6A6SZ97_9PLEO</name>
<dbReference type="AlphaFoldDB" id="A0A6A6SZ97"/>
<sequence length="144" mass="15581">MVVVVLVLVLLLVLLVLRRWVIAVAPERAERARTRSLVAAPKAPLRLRGTTGPGRPAQHVLGSLGHRANFARLLPPAVVDVALALPALPVCSRPHVVPPARPPSQALALTLSRPTGHQQQQAPPLSLSHHQPYEQRRSSPLLRT</sequence>
<evidence type="ECO:0008006" key="5">
    <source>
        <dbReference type="Google" id="ProtNLM"/>
    </source>
</evidence>
<keyword evidence="4" id="KW-1185">Reference proteome</keyword>
<evidence type="ECO:0000256" key="1">
    <source>
        <dbReference type="SAM" id="MobiDB-lite"/>
    </source>
</evidence>
<organism evidence="3 4">
    <name type="scientific">Lophiostoma macrostomum CBS 122681</name>
    <dbReference type="NCBI Taxonomy" id="1314788"/>
    <lineage>
        <taxon>Eukaryota</taxon>
        <taxon>Fungi</taxon>
        <taxon>Dikarya</taxon>
        <taxon>Ascomycota</taxon>
        <taxon>Pezizomycotina</taxon>
        <taxon>Dothideomycetes</taxon>
        <taxon>Pleosporomycetidae</taxon>
        <taxon>Pleosporales</taxon>
        <taxon>Lophiostomataceae</taxon>
        <taxon>Lophiostoma</taxon>
    </lineage>
</organism>
<reference evidence="3" key="1">
    <citation type="journal article" date="2020" name="Stud. Mycol.">
        <title>101 Dothideomycetes genomes: a test case for predicting lifestyles and emergence of pathogens.</title>
        <authorList>
            <person name="Haridas S."/>
            <person name="Albert R."/>
            <person name="Binder M."/>
            <person name="Bloem J."/>
            <person name="Labutti K."/>
            <person name="Salamov A."/>
            <person name="Andreopoulos B."/>
            <person name="Baker S."/>
            <person name="Barry K."/>
            <person name="Bills G."/>
            <person name="Bluhm B."/>
            <person name="Cannon C."/>
            <person name="Castanera R."/>
            <person name="Culley D."/>
            <person name="Daum C."/>
            <person name="Ezra D."/>
            <person name="Gonzalez J."/>
            <person name="Henrissat B."/>
            <person name="Kuo A."/>
            <person name="Liang C."/>
            <person name="Lipzen A."/>
            <person name="Lutzoni F."/>
            <person name="Magnuson J."/>
            <person name="Mondo S."/>
            <person name="Nolan M."/>
            <person name="Ohm R."/>
            <person name="Pangilinan J."/>
            <person name="Park H.-J."/>
            <person name="Ramirez L."/>
            <person name="Alfaro M."/>
            <person name="Sun H."/>
            <person name="Tritt A."/>
            <person name="Yoshinaga Y."/>
            <person name="Zwiers L.-H."/>
            <person name="Turgeon B."/>
            <person name="Goodwin S."/>
            <person name="Spatafora J."/>
            <person name="Crous P."/>
            <person name="Grigoriev I."/>
        </authorList>
    </citation>
    <scope>NUCLEOTIDE SEQUENCE</scope>
    <source>
        <strain evidence="3">CBS 122681</strain>
    </source>
</reference>
<protein>
    <recommendedName>
        <fullName evidence="5">Secreted protein</fullName>
    </recommendedName>
</protein>
<dbReference type="EMBL" id="MU004392">
    <property type="protein sequence ID" value="KAF2652892.1"/>
    <property type="molecule type" value="Genomic_DNA"/>
</dbReference>
<evidence type="ECO:0000313" key="3">
    <source>
        <dbReference type="EMBL" id="KAF2652892.1"/>
    </source>
</evidence>
<gene>
    <name evidence="3" type="ORF">K491DRAFT_695223</name>
</gene>
<accession>A0A6A6SZ97</accession>
<dbReference type="Proteomes" id="UP000799324">
    <property type="component" value="Unassembled WGS sequence"/>
</dbReference>
<evidence type="ECO:0000313" key="4">
    <source>
        <dbReference type="Proteomes" id="UP000799324"/>
    </source>
</evidence>
<feature type="region of interest" description="Disordered" evidence="1">
    <location>
        <begin position="95"/>
        <end position="144"/>
    </location>
</feature>
<feature type="compositionally biased region" description="Polar residues" evidence="1">
    <location>
        <begin position="112"/>
        <end position="123"/>
    </location>
</feature>